<dbReference type="Gene3D" id="3.90.226.10">
    <property type="entry name" value="2-enoyl-CoA Hydratase, Chain A, domain 1"/>
    <property type="match status" value="1"/>
</dbReference>
<evidence type="ECO:0000259" key="5">
    <source>
        <dbReference type="Pfam" id="PF16113"/>
    </source>
</evidence>
<dbReference type="GeneID" id="37018231"/>
<dbReference type="Proteomes" id="UP000245771">
    <property type="component" value="Unassembled WGS sequence"/>
</dbReference>
<dbReference type="PANTHER" id="PTHR43176:SF3">
    <property type="entry name" value="3-HYDROXYISOBUTYRYL-COA HYDROLASE, MITOCHONDRIAL"/>
    <property type="match status" value="1"/>
</dbReference>
<dbReference type="OrthoDB" id="1737613at2759"/>
<gene>
    <name evidence="6" type="ORF">FA14DRAFT_121188</name>
</gene>
<name>A0A316VFD9_9BASI</name>
<dbReference type="GO" id="GO:0005739">
    <property type="term" value="C:mitochondrion"/>
    <property type="evidence" value="ECO:0007669"/>
    <property type="project" value="TreeGrafter"/>
</dbReference>
<dbReference type="GO" id="GO:0006574">
    <property type="term" value="P:L-valine catabolic process"/>
    <property type="evidence" value="ECO:0007669"/>
    <property type="project" value="TreeGrafter"/>
</dbReference>
<organism evidence="6 7">
    <name type="scientific">Meira miltonrushii</name>
    <dbReference type="NCBI Taxonomy" id="1280837"/>
    <lineage>
        <taxon>Eukaryota</taxon>
        <taxon>Fungi</taxon>
        <taxon>Dikarya</taxon>
        <taxon>Basidiomycota</taxon>
        <taxon>Ustilaginomycotina</taxon>
        <taxon>Exobasidiomycetes</taxon>
        <taxon>Exobasidiales</taxon>
        <taxon>Brachybasidiaceae</taxon>
        <taxon>Meira</taxon>
    </lineage>
</organism>
<evidence type="ECO:0000256" key="4">
    <source>
        <dbReference type="SAM" id="MobiDB-lite"/>
    </source>
</evidence>
<feature type="compositionally biased region" description="Polar residues" evidence="4">
    <location>
        <begin position="10"/>
        <end position="22"/>
    </location>
</feature>
<dbReference type="InParanoid" id="A0A316VFD9"/>
<dbReference type="EMBL" id="KZ819603">
    <property type="protein sequence ID" value="PWN36347.1"/>
    <property type="molecule type" value="Genomic_DNA"/>
</dbReference>
<dbReference type="SUPFAM" id="SSF52096">
    <property type="entry name" value="ClpP/crotonase"/>
    <property type="match status" value="1"/>
</dbReference>
<dbReference type="PROSITE" id="PS00166">
    <property type="entry name" value="ENOYL_COA_HYDRATASE"/>
    <property type="match status" value="1"/>
</dbReference>
<dbReference type="Pfam" id="PF16113">
    <property type="entry name" value="ECH_2"/>
    <property type="match status" value="1"/>
</dbReference>
<accession>A0A316VFD9</accession>
<protein>
    <recommendedName>
        <fullName evidence="2">3-hydroxyisobutyryl-CoA hydrolase</fullName>
        <ecNumber evidence="2">3.1.2.4</ecNumber>
    </recommendedName>
</protein>
<feature type="region of interest" description="Disordered" evidence="4">
    <location>
        <begin position="1"/>
        <end position="36"/>
    </location>
</feature>
<reference evidence="6 7" key="1">
    <citation type="journal article" date="2018" name="Mol. Biol. Evol.">
        <title>Broad Genomic Sampling Reveals a Smut Pathogenic Ancestry of the Fungal Clade Ustilaginomycotina.</title>
        <authorList>
            <person name="Kijpornyongpan T."/>
            <person name="Mondo S.J."/>
            <person name="Barry K."/>
            <person name="Sandor L."/>
            <person name="Lee J."/>
            <person name="Lipzen A."/>
            <person name="Pangilinan J."/>
            <person name="LaButti K."/>
            <person name="Hainaut M."/>
            <person name="Henrissat B."/>
            <person name="Grigoriev I.V."/>
            <person name="Spatafora J.W."/>
            <person name="Aime M.C."/>
        </authorList>
    </citation>
    <scope>NUCLEOTIDE SEQUENCE [LARGE SCALE GENOMIC DNA]</scope>
    <source>
        <strain evidence="6 7">MCA 3882</strain>
    </source>
</reference>
<evidence type="ECO:0000256" key="1">
    <source>
        <dbReference type="ARBA" id="ARBA00001709"/>
    </source>
</evidence>
<dbReference type="STRING" id="1280837.A0A316VFD9"/>
<feature type="domain" description="Enoyl-CoA hydratase/isomerase" evidence="5">
    <location>
        <begin position="43"/>
        <end position="421"/>
    </location>
</feature>
<dbReference type="InterPro" id="IPR018376">
    <property type="entry name" value="Enoyl-CoA_hyd/isom_CS"/>
</dbReference>
<dbReference type="GO" id="GO:0003860">
    <property type="term" value="F:3-hydroxyisobutyryl-CoA hydrolase activity"/>
    <property type="evidence" value="ECO:0007669"/>
    <property type="project" value="UniProtKB-EC"/>
</dbReference>
<keyword evidence="3" id="KW-0378">Hydrolase</keyword>
<dbReference type="FunCoup" id="A0A316VFD9">
    <property type="interactions" value="335"/>
</dbReference>
<evidence type="ECO:0000313" key="7">
    <source>
        <dbReference type="Proteomes" id="UP000245771"/>
    </source>
</evidence>
<dbReference type="InterPro" id="IPR032259">
    <property type="entry name" value="HIBYL-CoA-H"/>
</dbReference>
<evidence type="ECO:0000256" key="3">
    <source>
        <dbReference type="ARBA" id="ARBA00022801"/>
    </source>
</evidence>
<evidence type="ECO:0000313" key="6">
    <source>
        <dbReference type="EMBL" id="PWN36347.1"/>
    </source>
</evidence>
<evidence type="ECO:0000256" key="2">
    <source>
        <dbReference type="ARBA" id="ARBA00011915"/>
    </source>
</evidence>
<dbReference type="InterPro" id="IPR029045">
    <property type="entry name" value="ClpP/crotonase-like_dom_sf"/>
</dbReference>
<dbReference type="RefSeq" id="XP_025356649.1">
    <property type="nucleotide sequence ID" value="XM_025496450.1"/>
</dbReference>
<dbReference type="AlphaFoldDB" id="A0A316VFD9"/>
<dbReference type="EC" id="3.1.2.4" evidence="2"/>
<dbReference type="InterPro" id="IPR045004">
    <property type="entry name" value="ECH_dom"/>
</dbReference>
<proteinExistence type="predicted"/>
<keyword evidence="7" id="KW-1185">Reference proteome</keyword>
<sequence>MSASASSASVGSGPNPTTSSNRTGGGDDGSEAKVITSNNGSTSTILLNRPKALNAIDTEMVQLISEGIDQAPTQNRIILRGKGRALCSGGDVLAVVNAANSQDAATRQQALTFFKNEFELDYKIAMLDKQSIPRVLISIMDGITMGGGVGLSIKAPIRVATEKTMFAMPETGIGYWPDVGVTRDLARLDGKIGVYLGMTGARISGEEAYLTGLATHFLKSNVIDDALHRLAALPPNASAESVAETLEEFASDPIESSSQKSADEALPKSPFFGLRRVALDYVFGLNNVEAILQALKDIAEQSKDSVTAKALAKINVPLDAFGLGEWAQTTLKTLHTKSPRSLKVTFRAVKEARQNDIPAAFEKDMRLATAFCDLGVGRDFYEGVTFTLTKDPATGKRREGIANWDAKTVEEVDDDKVEKVFFGSLEDAKYAGLTMDIPKLEGLPSGSIKKKVSVQGVGPLHWEKGHNRLALPSEAECEALREGSHPAAGDYQLEGDEMIKILRRSKDKPSLEFKVNEWLKRRQA</sequence>
<comment type="catalytic activity">
    <reaction evidence="1">
        <text>3-hydroxy-2-methylpropanoyl-CoA + H2O = 3-hydroxy-2-methylpropanoate + CoA + H(+)</text>
        <dbReference type="Rhea" id="RHEA:20888"/>
        <dbReference type="ChEBI" id="CHEBI:11805"/>
        <dbReference type="ChEBI" id="CHEBI:15377"/>
        <dbReference type="ChEBI" id="CHEBI:15378"/>
        <dbReference type="ChEBI" id="CHEBI:57287"/>
        <dbReference type="ChEBI" id="CHEBI:57340"/>
        <dbReference type="EC" id="3.1.2.4"/>
    </reaction>
</comment>
<dbReference type="PANTHER" id="PTHR43176">
    <property type="entry name" value="3-HYDROXYISOBUTYRYL-COA HYDROLASE-RELATED"/>
    <property type="match status" value="1"/>
</dbReference>
<dbReference type="CDD" id="cd06558">
    <property type="entry name" value="crotonase-like"/>
    <property type="match status" value="1"/>
</dbReference>